<keyword evidence="4 9" id="KW-0547">Nucleotide-binding</keyword>
<dbReference type="GO" id="GO:0004674">
    <property type="term" value="F:protein serine/threonine kinase activity"/>
    <property type="evidence" value="ECO:0007669"/>
    <property type="project" value="UniProtKB-KW"/>
</dbReference>
<keyword evidence="5 11" id="KW-0418">Kinase</keyword>
<evidence type="ECO:0000256" key="1">
    <source>
        <dbReference type="ARBA" id="ARBA00012513"/>
    </source>
</evidence>
<comment type="caution">
    <text evidence="11">The sequence shown here is derived from an EMBL/GenBank/DDBJ whole genome shotgun (WGS) entry which is preliminary data.</text>
</comment>
<evidence type="ECO:0000256" key="3">
    <source>
        <dbReference type="ARBA" id="ARBA00022679"/>
    </source>
</evidence>
<dbReference type="InterPro" id="IPR017441">
    <property type="entry name" value="Protein_kinase_ATP_BS"/>
</dbReference>
<dbReference type="PANTHER" id="PTHR43895">
    <property type="entry name" value="CALCIUM/CALMODULIN-DEPENDENT PROTEIN KINASE KINASE-RELATED"/>
    <property type="match status" value="1"/>
</dbReference>
<dbReference type="InterPro" id="IPR008271">
    <property type="entry name" value="Ser/Thr_kinase_AS"/>
</dbReference>
<keyword evidence="2 11" id="KW-0723">Serine/threonine-protein kinase</keyword>
<dbReference type="GO" id="GO:0005524">
    <property type="term" value="F:ATP binding"/>
    <property type="evidence" value="ECO:0007669"/>
    <property type="project" value="UniProtKB-UniRule"/>
</dbReference>
<dbReference type="Proteomes" id="UP001378960">
    <property type="component" value="Unassembled WGS sequence"/>
</dbReference>
<accession>A0AAV5R202</accession>
<dbReference type="FunFam" id="1.10.510.10:FF:000571">
    <property type="entry name" value="Maternal embryonic leucine zipper kinase"/>
    <property type="match status" value="1"/>
</dbReference>
<keyword evidence="6 9" id="KW-0067">ATP-binding</keyword>
<evidence type="ECO:0000256" key="2">
    <source>
        <dbReference type="ARBA" id="ARBA00022527"/>
    </source>
</evidence>
<evidence type="ECO:0000256" key="8">
    <source>
        <dbReference type="ARBA" id="ARBA00048679"/>
    </source>
</evidence>
<evidence type="ECO:0000256" key="5">
    <source>
        <dbReference type="ARBA" id="ARBA00022777"/>
    </source>
</evidence>
<evidence type="ECO:0000259" key="10">
    <source>
        <dbReference type="PROSITE" id="PS50011"/>
    </source>
</evidence>
<keyword evidence="3" id="KW-0808">Transferase</keyword>
<dbReference type="PANTHER" id="PTHR43895:SF32">
    <property type="entry name" value="SERINE_THREONINE-PROTEIN KINASE CHK1"/>
    <property type="match status" value="1"/>
</dbReference>
<evidence type="ECO:0000256" key="6">
    <source>
        <dbReference type="ARBA" id="ARBA00022840"/>
    </source>
</evidence>
<dbReference type="PROSITE" id="PS00107">
    <property type="entry name" value="PROTEIN_KINASE_ATP"/>
    <property type="match status" value="1"/>
</dbReference>
<dbReference type="PROSITE" id="PS50011">
    <property type="entry name" value="PROTEIN_KINASE_DOM"/>
    <property type="match status" value="1"/>
</dbReference>
<dbReference type="GO" id="GO:0007095">
    <property type="term" value="P:mitotic G2 DNA damage checkpoint signaling"/>
    <property type="evidence" value="ECO:0007669"/>
    <property type="project" value="TreeGrafter"/>
</dbReference>
<dbReference type="GO" id="GO:0005737">
    <property type="term" value="C:cytoplasm"/>
    <property type="evidence" value="ECO:0007669"/>
    <property type="project" value="TreeGrafter"/>
</dbReference>
<organism evidence="11 12">
    <name type="scientific">Pichia kluyveri</name>
    <name type="common">Yeast</name>
    <dbReference type="NCBI Taxonomy" id="36015"/>
    <lineage>
        <taxon>Eukaryota</taxon>
        <taxon>Fungi</taxon>
        <taxon>Dikarya</taxon>
        <taxon>Ascomycota</taxon>
        <taxon>Saccharomycotina</taxon>
        <taxon>Pichiomycetes</taxon>
        <taxon>Pichiales</taxon>
        <taxon>Pichiaceae</taxon>
        <taxon>Pichia</taxon>
    </lineage>
</organism>
<dbReference type="PROSITE" id="PS00108">
    <property type="entry name" value="PROTEIN_KINASE_ST"/>
    <property type="match status" value="1"/>
</dbReference>
<dbReference type="AlphaFoldDB" id="A0AAV5R202"/>
<comment type="catalytic activity">
    <reaction evidence="8">
        <text>L-seryl-[protein] + ATP = O-phospho-L-seryl-[protein] + ADP + H(+)</text>
        <dbReference type="Rhea" id="RHEA:17989"/>
        <dbReference type="Rhea" id="RHEA-COMP:9863"/>
        <dbReference type="Rhea" id="RHEA-COMP:11604"/>
        <dbReference type="ChEBI" id="CHEBI:15378"/>
        <dbReference type="ChEBI" id="CHEBI:29999"/>
        <dbReference type="ChEBI" id="CHEBI:30616"/>
        <dbReference type="ChEBI" id="CHEBI:83421"/>
        <dbReference type="ChEBI" id="CHEBI:456216"/>
        <dbReference type="EC" id="2.7.11.1"/>
    </reaction>
</comment>
<sequence>MSQMYHLSQMAPLPPIKRVTLGNTIGHGGFAIVKRGETQASHPRFVAIKLVYIPFAMEKGIRPEDIAREAYIQKQMQHQNIIMMYDFAYNTNWAWIALELAEKGELFDKIEPDLGVDQDVAHFYFTQLINAVEFLHSKGVAHRDIKPENLVLDSMGNLKLTDFGLSVVFKKKNGPKRMCTKACGSPPYAAPEIVSGNYDPSLCDIWSCGIVLFVLLTGKIAWEMPVMEDTDYAYYIKNKGEILINPWNKIDLGALSLLRKILVPSIDERITIPKIKQHQWVIKDRGLLNDKGMCKDANKLTARLMVNLYINMSDKEFQKVTEYSNTQRSNNKRKIDTQPITKHIIDDLDDTSGKLYLNNYSASQQPYTENSKRKKIKNVSNFKHQRDLELIAMDPAILQFYRQENSISMEEREKKLNEEINRRTEKIVKHPELYADNLTRFFSFEPLETIVSLLTESLSQLNIIDCENDIECQQITQQVKDNKVYQGVIRFRIDFIDDYNSRLSGEIVLSKVADNLVARRIDFIRKTGDPLEWRRLFKRVTILCRDVVYYAGQQV</sequence>
<evidence type="ECO:0000313" key="11">
    <source>
        <dbReference type="EMBL" id="GMM45317.1"/>
    </source>
</evidence>
<dbReference type="SMART" id="SM00220">
    <property type="entry name" value="S_TKc"/>
    <property type="match status" value="1"/>
</dbReference>
<dbReference type="GO" id="GO:0035861">
    <property type="term" value="C:site of double-strand break"/>
    <property type="evidence" value="ECO:0007669"/>
    <property type="project" value="TreeGrafter"/>
</dbReference>
<name>A0AAV5R202_PICKL</name>
<comment type="catalytic activity">
    <reaction evidence="7">
        <text>L-threonyl-[protein] + ATP = O-phospho-L-threonyl-[protein] + ADP + H(+)</text>
        <dbReference type="Rhea" id="RHEA:46608"/>
        <dbReference type="Rhea" id="RHEA-COMP:11060"/>
        <dbReference type="Rhea" id="RHEA-COMP:11605"/>
        <dbReference type="ChEBI" id="CHEBI:15378"/>
        <dbReference type="ChEBI" id="CHEBI:30013"/>
        <dbReference type="ChEBI" id="CHEBI:30616"/>
        <dbReference type="ChEBI" id="CHEBI:61977"/>
        <dbReference type="ChEBI" id="CHEBI:456216"/>
        <dbReference type="EC" id="2.7.11.1"/>
    </reaction>
</comment>
<evidence type="ECO:0000313" key="12">
    <source>
        <dbReference type="Proteomes" id="UP001378960"/>
    </source>
</evidence>
<keyword evidence="12" id="KW-1185">Reference proteome</keyword>
<evidence type="ECO:0000256" key="7">
    <source>
        <dbReference type="ARBA" id="ARBA00047899"/>
    </source>
</evidence>
<evidence type="ECO:0000256" key="9">
    <source>
        <dbReference type="PROSITE-ProRule" id="PRU10141"/>
    </source>
</evidence>
<feature type="domain" description="Protein kinase" evidence="10">
    <location>
        <begin position="19"/>
        <end position="281"/>
    </location>
</feature>
<proteinExistence type="predicted"/>
<dbReference type="EC" id="2.7.11.1" evidence="1"/>
<dbReference type="EMBL" id="BTGB01000002">
    <property type="protein sequence ID" value="GMM45317.1"/>
    <property type="molecule type" value="Genomic_DNA"/>
</dbReference>
<dbReference type="SUPFAM" id="SSF56112">
    <property type="entry name" value="Protein kinase-like (PK-like)"/>
    <property type="match status" value="1"/>
</dbReference>
<evidence type="ECO:0000256" key="4">
    <source>
        <dbReference type="ARBA" id="ARBA00022741"/>
    </source>
</evidence>
<dbReference type="InterPro" id="IPR000719">
    <property type="entry name" value="Prot_kinase_dom"/>
</dbReference>
<protein>
    <recommendedName>
        <fullName evidence="1">non-specific serine/threonine protein kinase</fullName>
        <ecNumber evidence="1">2.7.11.1</ecNumber>
    </recommendedName>
</protein>
<dbReference type="GO" id="GO:0030447">
    <property type="term" value="P:filamentous growth"/>
    <property type="evidence" value="ECO:0007669"/>
    <property type="project" value="UniProtKB-ARBA"/>
</dbReference>
<dbReference type="InterPro" id="IPR011009">
    <property type="entry name" value="Kinase-like_dom_sf"/>
</dbReference>
<dbReference type="GO" id="GO:0005634">
    <property type="term" value="C:nucleus"/>
    <property type="evidence" value="ECO:0007669"/>
    <property type="project" value="TreeGrafter"/>
</dbReference>
<dbReference type="Gene3D" id="1.10.510.10">
    <property type="entry name" value="Transferase(Phosphotransferase) domain 1"/>
    <property type="match status" value="1"/>
</dbReference>
<dbReference type="Pfam" id="PF00069">
    <property type="entry name" value="Pkinase"/>
    <property type="match status" value="1"/>
</dbReference>
<feature type="binding site" evidence="9">
    <location>
        <position position="49"/>
    </location>
    <ligand>
        <name>ATP</name>
        <dbReference type="ChEBI" id="CHEBI:30616"/>
    </ligand>
</feature>
<reference evidence="11 12" key="1">
    <citation type="journal article" date="2023" name="Elife">
        <title>Identification of key yeast species and microbe-microbe interactions impacting larval growth of Drosophila in the wild.</title>
        <authorList>
            <person name="Mure A."/>
            <person name="Sugiura Y."/>
            <person name="Maeda R."/>
            <person name="Honda K."/>
            <person name="Sakurai N."/>
            <person name="Takahashi Y."/>
            <person name="Watada M."/>
            <person name="Katoh T."/>
            <person name="Gotoh A."/>
            <person name="Gotoh Y."/>
            <person name="Taniguchi I."/>
            <person name="Nakamura K."/>
            <person name="Hayashi T."/>
            <person name="Katayama T."/>
            <person name="Uemura T."/>
            <person name="Hattori Y."/>
        </authorList>
    </citation>
    <scope>NUCLEOTIDE SEQUENCE [LARGE SCALE GENOMIC DNA]</scope>
    <source>
        <strain evidence="11 12">PK-24</strain>
    </source>
</reference>
<gene>
    <name evidence="11" type="ORF">DAPK24_018920</name>
</gene>